<feature type="region of interest" description="Disordered" evidence="1">
    <location>
        <begin position="43"/>
        <end position="62"/>
    </location>
</feature>
<name>A0A2T7PDS4_POMCA</name>
<dbReference type="AlphaFoldDB" id="A0A2T7PDS4"/>
<proteinExistence type="predicted"/>
<dbReference type="EMBL" id="PZQS01000004">
    <property type="protein sequence ID" value="PVD31574.1"/>
    <property type="molecule type" value="Genomic_DNA"/>
</dbReference>
<reference evidence="2 3" key="1">
    <citation type="submission" date="2018-04" db="EMBL/GenBank/DDBJ databases">
        <title>The genome of golden apple snail Pomacea canaliculata provides insight into stress tolerance and invasive adaptation.</title>
        <authorList>
            <person name="Liu C."/>
            <person name="Liu B."/>
            <person name="Ren Y."/>
            <person name="Zhang Y."/>
            <person name="Wang H."/>
            <person name="Li S."/>
            <person name="Jiang F."/>
            <person name="Yin L."/>
            <person name="Zhang G."/>
            <person name="Qian W."/>
            <person name="Fan W."/>
        </authorList>
    </citation>
    <scope>NUCLEOTIDE SEQUENCE [LARGE SCALE GENOMIC DNA]</scope>
    <source>
        <strain evidence="2">SZHN2017</strain>
        <tissue evidence="2">Muscle</tissue>
    </source>
</reference>
<accession>A0A2T7PDS4</accession>
<evidence type="ECO:0000313" key="2">
    <source>
        <dbReference type="EMBL" id="PVD31574.1"/>
    </source>
</evidence>
<dbReference type="Proteomes" id="UP000245119">
    <property type="component" value="Linkage Group LG4"/>
</dbReference>
<sequence length="189" mass="21161">MKYCEKEREEQTSQRSTITMLMTRLKRGSNRIYWFVRSEHAGPQASAAQEGRSPNQRSGVTEGHAARTLLQRLADDRCASLRHQRQVVYVTSDRLCASPATGCVQRHESVFGHEDFGQGKATEDVDVIPFHGTCRNSSLQESGLVLATCCMRGEGTARIQHVRCAVWLHGLLREMFAPNELAALRSKTT</sequence>
<gene>
    <name evidence="2" type="ORF">C0Q70_06989</name>
</gene>
<keyword evidence="3" id="KW-1185">Reference proteome</keyword>
<organism evidence="2 3">
    <name type="scientific">Pomacea canaliculata</name>
    <name type="common">Golden apple snail</name>
    <dbReference type="NCBI Taxonomy" id="400727"/>
    <lineage>
        <taxon>Eukaryota</taxon>
        <taxon>Metazoa</taxon>
        <taxon>Spiralia</taxon>
        <taxon>Lophotrochozoa</taxon>
        <taxon>Mollusca</taxon>
        <taxon>Gastropoda</taxon>
        <taxon>Caenogastropoda</taxon>
        <taxon>Architaenioglossa</taxon>
        <taxon>Ampullarioidea</taxon>
        <taxon>Ampullariidae</taxon>
        <taxon>Pomacea</taxon>
    </lineage>
</organism>
<evidence type="ECO:0000313" key="3">
    <source>
        <dbReference type="Proteomes" id="UP000245119"/>
    </source>
</evidence>
<comment type="caution">
    <text evidence="2">The sequence shown here is derived from an EMBL/GenBank/DDBJ whole genome shotgun (WGS) entry which is preliminary data.</text>
</comment>
<protein>
    <submittedName>
        <fullName evidence="2">Uncharacterized protein</fullName>
    </submittedName>
</protein>
<evidence type="ECO:0000256" key="1">
    <source>
        <dbReference type="SAM" id="MobiDB-lite"/>
    </source>
</evidence>